<evidence type="ECO:0000313" key="2">
    <source>
        <dbReference type="EMBL" id="CBY31737.1"/>
    </source>
</evidence>
<sequence>MLVNFGILARENFHHCKKDPDSKEAEVEDVSRLVFDEVQDNTLAASALHYTPFYCNRDYVYQFEVDYPIIYKPDYMAEQFNYNTLTNFTPLSSNVGGGMGSQLIPASHSAPPRSAAHAQQQITGPILVQSGGQTFTLVPNTFEARANMEGKIESKTNIYIKIRPLRERYHLNTLNQVENYLREIFSSITASMGLDIEKRSSITPKVTVPEASQEFLFVDFESKLPGLSADVAKKFVAEINDQVGPNTAQYAKEKLRDKTNVYFQPLPFNCTKEDLQEVIAQRLAMNNMEIDWTSNEVTCHVQAGKDGKNPVGFCRLPTQDHAQSIIDMMNNRQWRDLGMTPGMSEPNHRIIVKLANAKASRPRQTVIFADSSQFMNQPIQIVASPVQILPVQGINHHHHHHQYQQTVTAPVSNQASLLPPPPPHAPPAPSQTSQPLNTFAAVDAAFGINQVPFASEFFGSSAMMNPATTHYAPMIGPFGSPERAHMTDSLSSFPSSTNTSNCYHPLTNPTF</sequence>
<evidence type="ECO:0000256" key="1">
    <source>
        <dbReference type="SAM" id="MobiDB-lite"/>
    </source>
</evidence>
<dbReference type="SUPFAM" id="SSF54928">
    <property type="entry name" value="RNA-binding domain, RBD"/>
    <property type="match status" value="1"/>
</dbReference>
<dbReference type="AlphaFoldDB" id="E4Y7Y7"/>
<dbReference type="EMBL" id="FN654315">
    <property type="protein sequence ID" value="CBY31737.1"/>
    <property type="molecule type" value="Genomic_DNA"/>
</dbReference>
<dbReference type="Proteomes" id="UP000011014">
    <property type="component" value="Unassembled WGS sequence"/>
</dbReference>
<gene>
    <name evidence="2" type="ORF">GSOID_T00028947001</name>
</gene>
<dbReference type="InterPro" id="IPR035979">
    <property type="entry name" value="RBD_domain_sf"/>
</dbReference>
<dbReference type="GO" id="GO:0003676">
    <property type="term" value="F:nucleic acid binding"/>
    <property type="evidence" value="ECO:0007669"/>
    <property type="project" value="InterPro"/>
</dbReference>
<dbReference type="Gene3D" id="3.30.70.330">
    <property type="match status" value="1"/>
</dbReference>
<feature type="region of interest" description="Disordered" evidence="1">
    <location>
        <begin position="413"/>
        <end position="434"/>
    </location>
</feature>
<accession>E4Y7Y7</accession>
<feature type="compositionally biased region" description="Low complexity" evidence="1">
    <location>
        <begin position="487"/>
        <end position="500"/>
    </location>
</feature>
<feature type="region of interest" description="Disordered" evidence="1">
    <location>
        <begin position="486"/>
        <end position="511"/>
    </location>
</feature>
<feature type="compositionally biased region" description="Pro residues" evidence="1">
    <location>
        <begin position="418"/>
        <end position="429"/>
    </location>
</feature>
<organism evidence="2">
    <name type="scientific">Oikopleura dioica</name>
    <name type="common">Tunicate</name>
    <dbReference type="NCBI Taxonomy" id="34765"/>
    <lineage>
        <taxon>Eukaryota</taxon>
        <taxon>Metazoa</taxon>
        <taxon>Chordata</taxon>
        <taxon>Tunicata</taxon>
        <taxon>Appendicularia</taxon>
        <taxon>Copelata</taxon>
        <taxon>Oikopleuridae</taxon>
        <taxon>Oikopleura</taxon>
    </lineage>
</organism>
<dbReference type="InterPro" id="IPR012677">
    <property type="entry name" value="Nucleotide-bd_a/b_plait_sf"/>
</dbReference>
<name>E4Y7Y7_OIKDI</name>
<proteinExistence type="predicted"/>
<protein>
    <submittedName>
        <fullName evidence="2">Uncharacterized protein</fullName>
    </submittedName>
</protein>
<reference evidence="2" key="1">
    <citation type="journal article" date="2010" name="Science">
        <title>Plasticity of animal genome architecture unmasked by rapid evolution of a pelagic tunicate.</title>
        <authorList>
            <person name="Denoeud F."/>
            <person name="Henriet S."/>
            <person name="Mungpakdee S."/>
            <person name="Aury J.M."/>
            <person name="Da Silva C."/>
            <person name="Brinkmann H."/>
            <person name="Mikhaleva J."/>
            <person name="Olsen L.C."/>
            <person name="Jubin C."/>
            <person name="Canestro C."/>
            <person name="Bouquet J.M."/>
            <person name="Danks G."/>
            <person name="Poulain J."/>
            <person name="Campsteijn C."/>
            <person name="Adamski M."/>
            <person name="Cross I."/>
            <person name="Yadetie F."/>
            <person name="Muffato M."/>
            <person name="Louis A."/>
            <person name="Butcher S."/>
            <person name="Tsagkogeorga G."/>
            <person name="Konrad A."/>
            <person name="Singh S."/>
            <person name="Jensen M.F."/>
            <person name="Cong E.H."/>
            <person name="Eikeseth-Otteraa H."/>
            <person name="Noel B."/>
            <person name="Anthouard V."/>
            <person name="Porcel B.M."/>
            <person name="Kachouri-Lafond R."/>
            <person name="Nishino A."/>
            <person name="Ugolini M."/>
            <person name="Chourrout P."/>
            <person name="Nishida H."/>
            <person name="Aasland R."/>
            <person name="Huzurbazar S."/>
            <person name="Westhof E."/>
            <person name="Delsuc F."/>
            <person name="Lehrach H."/>
            <person name="Reinhardt R."/>
            <person name="Weissenbach J."/>
            <person name="Roy S.W."/>
            <person name="Artiguenave F."/>
            <person name="Postlethwait J.H."/>
            <person name="Manak J.R."/>
            <person name="Thompson E.M."/>
            <person name="Jaillon O."/>
            <person name="Du Pasquier L."/>
            <person name="Boudinot P."/>
            <person name="Liberles D.A."/>
            <person name="Volff J.N."/>
            <person name="Philippe H."/>
            <person name="Lenhard B."/>
            <person name="Roest Crollius H."/>
            <person name="Wincker P."/>
            <person name="Chourrout D."/>
        </authorList>
    </citation>
    <scope>NUCLEOTIDE SEQUENCE [LARGE SCALE GENOMIC DNA]</scope>
</reference>